<dbReference type="Gene3D" id="3.40.50.10140">
    <property type="entry name" value="Toll/interleukin-1 receptor homology (TIR) domain"/>
    <property type="match status" value="1"/>
</dbReference>
<organism evidence="2">
    <name type="scientific">Candidatus Kentrum sp. TUN</name>
    <dbReference type="NCBI Taxonomy" id="2126343"/>
    <lineage>
        <taxon>Bacteria</taxon>
        <taxon>Pseudomonadati</taxon>
        <taxon>Pseudomonadota</taxon>
        <taxon>Gammaproteobacteria</taxon>
        <taxon>Candidatus Kentrum</taxon>
    </lineage>
</organism>
<dbReference type="Pfam" id="PF13676">
    <property type="entry name" value="TIR_2"/>
    <property type="match status" value="1"/>
</dbReference>
<sequence>MANLFLSHRKVDAVQAERLAEELKTAGHEVWFDEWKIRIGDSIVRRVEEGISGMSYLILCYSASGMSDWVDREWMSTLARQLDGHSVKILPVLLTGDARTRPAILADIKYADLVTDWDQGVQALLRAIR</sequence>
<dbReference type="AlphaFoldDB" id="A0A450ZV54"/>
<gene>
    <name evidence="2" type="ORF">BECKTUN1418D_GA0071000_106712</name>
</gene>
<accession>A0A450ZV54</accession>
<dbReference type="GO" id="GO:0007165">
    <property type="term" value="P:signal transduction"/>
    <property type="evidence" value="ECO:0007669"/>
    <property type="project" value="InterPro"/>
</dbReference>
<dbReference type="EMBL" id="CAADFX010000067">
    <property type="protein sequence ID" value="VFK57670.1"/>
    <property type="molecule type" value="Genomic_DNA"/>
</dbReference>
<dbReference type="InterPro" id="IPR035897">
    <property type="entry name" value="Toll_tir_struct_dom_sf"/>
</dbReference>
<dbReference type="InterPro" id="IPR000157">
    <property type="entry name" value="TIR_dom"/>
</dbReference>
<name>A0A450ZV54_9GAMM</name>
<reference evidence="2" key="1">
    <citation type="submission" date="2019-02" db="EMBL/GenBank/DDBJ databases">
        <authorList>
            <person name="Gruber-Vodicka R. H."/>
            <person name="Seah K. B. B."/>
        </authorList>
    </citation>
    <scope>NUCLEOTIDE SEQUENCE</scope>
    <source>
        <strain evidence="2">BECK_BY1</strain>
    </source>
</reference>
<evidence type="ECO:0000313" key="2">
    <source>
        <dbReference type="EMBL" id="VFK57670.1"/>
    </source>
</evidence>
<evidence type="ECO:0000259" key="1">
    <source>
        <dbReference type="Pfam" id="PF13676"/>
    </source>
</evidence>
<proteinExistence type="predicted"/>
<feature type="domain" description="TIR" evidence="1">
    <location>
        <begin position="5"/>
        <end position="125"/>
    </location>
</feature>
<dbReference type="SUPFAM" id="SSF52200">
    <property type="entry name" value="Toll/Interleukin receptor TIR domain"/>
    <property type="match status" value="1"/>
</dbReference>
<protein>
    <submittedName>
        <fullName evidence="2">TIR domain-containing protein</fullName>
    </submittedName>
</protein>